<dbReference type="PANTHER" id="PTHR37984">
    <property type="entry name" value="PROTEIN CBG26694"/>
    <property type="match status" value="1"/>
</dbReference>
<dbReference type="InterPro" id="IPR012337">
    <property type="entry name" value="RNaseH-like_sf"/>
</dbReference>
<organism evidence="4 5">
    <name type="scientific">Tigriopus californicus</name>
    <name type="common">Marine copepod</name>
    <dbReference type="NCBI Taxonomy" id="6832"/>
    <lineage>
        <taxon>Eukaryota</taxon>
        <taxon>Metazoa</taxon>
        <taxon>Ecdysozoa</taxon>
        <taxon>Arthropoda</taxon>
        <taxon>Crustacea</taxon>
        <taxon>Multicrustacea</taxon>
        <taxon>Hexanauplia</taxon>
        <taxon>Copepoda</taxon>
        <taxon>Harpacticoida</taxon>
        <taxon>Harpacticidae</taxon>
        <taxon>Tigriopus</taxon>
    </lineage>
</organism>
<dbReference type="Gene3D" id="3.30.420.10">
    <property type="entry name" value="Ribonuclease H-like superfamily/Ribonuclease H"/>
    <property type="match status" value="1"/>
</dbReference>
<dbReference type="GO" id="GO:0015074">
    <property type="term" value="P:DNA integration"/>
    <property type="evidence" value="ECO:0007669"/>
    <property type="project" value="InterPro"/>
</dbReference>
<evidence type="ECO:0000313" key="5">
    <source>
        <dbReference type="Proteomes" id="UP000318571"/>
    </source>
</evidence>
<sequence>MEFHRTRLIPTQHHLFSPTVLLLVLHLYLMLRQIFGCLMIGILPTPSSPKSLESQIAPATIKFPRFGHSLLPKCWVLFVMYSTFLWTQIIVIRKHLRNRRSINVDWHDLLSMRQSQGEKITLFVARLKRQSRVLGATPAKELNGTIELLQALESADIDSSAMHEKNIVAALGPSKPKQPIKIKHHGNKKSFTPAKHQPKLHGMSDQFPCSNCGTLHGSNICPSSSRECTYCHNKGHFANFCRKRDPLLTDMRTSATNDPDYQFLLEAVINGTPINPYKNIWSSLTINDGLLHHGHKARVPTSLRPEILRRLYEVGGNQFLAVVDRSTGYPFVYHWSHAPTSSQVSMALLKIFSSFGAPLIIRWHNGPQFSTSNFRDFLGKCNIDWRPSSPYNPKSNGLVERIVRTLKDTMSRLGAQNLNSQVLEALLLLRNTPRLDGASPAFRMFRRIFRTQIPTLDLNRPCDIEQANVKRSATRTRQNSHHDKHTRPLSELLQGTHVRIQHPISKRWQPGGTILNRHGGGHFYAILLNGKTIHRNRRFLKSISTPITTLPATHGSSLSSSNGLFTFAFQ</sequence>
<proteinExistence type="predicted"/>
<feature type="transmembrane region" description="Helical" evidence="2">
    <location>
        <begin position="75"/>
        <end position="92"/>
    </location>
</feature>
<dbReference type="InterPro" id="IPR050951">
    <property type="entry name" value="Retrovirus_Pol_polyprotein"/>
</dbReference>
<keyword evidence="2" id="KW-0472">Membrane</keyword>
<dbReference type="PROSITE" id="PS50994">
    <property type="entry name" value="INTEGRASE"/>
    <property type="match status" value="1"/>
</dbReference>
<keyword evidence="2" id="KW-0812">Transmembrane</keyword>
<reference evidence="4 5" key="1">
    <citation type="journal article" date="2018" name="Nat. Ecol. Evol.">
        <title>Genomic signatures of mitonuclear coevolution across populations of Tigriopus californicus.</title>
        <authorList>
            <person name="Barreto F.S."/>
            <person name="Watson E.T."/>
            <person name="Lima T.G."/>
            <person name="Willett C.S."/>
            <person name="Edmands S."/>
            <person name="Li W."/>
            <person name="Burton R.S."/>
        </authorList>
    </citation>
    <scope>NUCLEOTIDE SEQUENCE [LARGE SCALE GENOMIC DNA]</scope>
    <source>
        <strain evidence="4 5">San Diego</strain>
    </source>
</reference>
<protein>
    <recommendedName>
        <fullName evidence="3">Integrase catalytic domain-containing protein</fullName>
    </recommendedName>
</protein>
<evidence type="ECO:0000256" key="2">
    <source>
        <dbReference type="SAM" id="Phobius"/>
    </source>
</evidence>
<gene>
    <name evidence="4" type="ORF">TCAL_12810</name>
</gene>
<evidence type="ECO:0000313" key="4">
    <source>
        <dbReference type="EMBL" id="TRY79736.1"/>
    </source>
</evidence>
<evidence type="ECO:0000256" key="1">
    <source>
        <dbReference type="SAM" id="MobiDB-lite"/>
    </source>
</evidence>
<dbReference type="PANTHER" id="PTHR37984:SF7">
    <property type="entry name" value="INTEGRASE CATALYTIC DOMAIN-CONTAINING PROTEIN"/>
    <property type="match status" value="1"/>
</dbReference>
<dbReference type="SUPFAM" id="SSF53098">
    <property type="entry name" value="Ribonuclease H-like"/>
    <property type="match status" value="1"/>
</dbReference>
<keyword evidence="5" id="KW-1185">Reference proteome</keyword>
<accession>A0A553PPZ3</accession>
<dbReference type="InterPro" id="IPR001584">
    <property type="entry name" value="Integrase_cat-core"/>
</dbReference>
<dbReference type="InterPro" id="IPR036397">
    <property type="entry name" value="RNaseH_sf"/>
</dbReference>
<keyword evidence="2" id="KW-1133">Transmembrane helix</keyword>
<evidence type="ECO:0000259" key="3">
    <source>
        <dbReference type="PROSITE" id="PS50994"/>
    </source>
</evidence>
<dbReference type="Proteomes" id="UP000318571">
    <property type="component" value="Chromosome 6"/>
</dbReference>
<feature type="compositionally biased region" description="Basic residues" evidence="1">
    <location>
        <begin position="472"/>
        <end position="487"/>
    </location>
</feature>
<dbReference type="GO" id="GO:0003676">
    <property type="term" value="F:nucleic acid binding"/>
    <property type="evidence" value="ECO:0007669"/>
    <property type="project" value="InterPro"/>
</dbReference>
<dbReference type="AlphaFoldDB" id="A0A553PPZ3"/>
<dbReference type="Pfam" id="PF00665">
    <property type="entry name" value="rve"/>
    <property type="match status" value="1"/>
</dbReference>
<name>A0A553PPZ3_TIGCA</name>
<feature type="transmembrane region" description="Helical" evidence="2">
    <location>
        <begin position="20"/>
        <end position="43"/>
    </location>
</feature>
<dbReference type="STRING" id="6832.A0A553PPZ3"/>
<dbReference type="EMBL" id="VCGU01000002">
    <property type="protein sequence ID" value="TRY79736.1"/>
    <property type="molecule type" value="Genomic_DNA"/>
</dbReference>
<comment type="caution">
    <text evidence="4">The sequence shown here is derived from an EMBL/GenBank/DDBJ whole genome shotgun (WGS) entry which is preliminary data.</text>
</comment>
<feature type="domain" description="Integrase catalytic" evidence="3">
    <location>
        <begin position="272"/>
        <end position="408"/>
    </location>
</feature>
<feature type="region of interest" description="Disordered" evidence="1">
    <location>
        <begin position="467"/>
        <end position="488"/>
    </location>
</feature>